<dbReference type="EMBL" id="QPKB01000012">
    <property type="protein sequence ID" value="RWR96612.1"/>
    <property type="molecule type" value="Genomic_DNA"/>
</dbReference>
<proteinExistence type="predicted"/>
<sequence length="139" mass="15675">MDPSWRNPSPKRVNDGAINHNDDAFPITVDVQAQDNSPENIQNKKLMEDAMQLSNPSGQIEDTKLSATDELLNMKAKHKWSDKSFNELLQLIKEILPEKNTSLRREMEELKLTFSKSGTQVQSSTYHGTSSQAQDDSPC</sequence>
<feature type="region of interest" description="Disordered" evidence="1">
    <location>
        <begin position="1"/>
        <end position="21"/>
    </location>
</feature>
<accession>A0A443Q0S0</accession>
<reference evidence="2 3" key="1">
    <citation type="journal article" date="2019" name="Nat. Plants">
        <title>Stout camphor tree genome fills gaps in understanding of flowering plant genome evolution.</title>
        <authorList>
            <person name="Chaw S.M."/>
            <person name="Liu Y.C."/>
            <person name="Wu Y.W."/>
            <person name="Wang H.Y."/>
            <person name="Lin C.I."/>
            <person name="Wu C.S."/>
            <person name="Ke H.M."/>
            <person name="Chang L.Y."/>
            <person name="Hsu C.Y."/>
            <person name="Yang H.T."/>
            <person name="Sudianto E."/>
            <person name="Hsu M.H."/>
            <person name="Wu K.P."/>
            <person name="Wang L.N."/>
            <person name="Leebens-Mack J.H."/>
            <person name="Tsai I.J."/>
        </authorList>
    </citation>
    <scope>NUCLEOTIDE SEQUENCE [LARGE SCALE GENOMIC DNA]</scope>
    <source>
        <strain evidence="3">cv. Chaw 1501</strain>
        <tissue evidence="2">Young leaves</tissue>
    </source>
</reference>
<keyword evidence="3" id="KW-1185">Reference proteome</keyword>
<dbReference type="Proteomes" id="UP000283530">
    <property type="component" value="Unassembled WGS sequence"/>
</dbReference>
<evidence type="ECO:0000313" key="3">
    <source>
        <dbReference type="Proteomes" id="UP000283530"/>
    </source>
</evidence>
<comment type="caution">
    <text evidence="2">The sequence shown here is derived from an EMBL/GenBank/DDBJ whole genome shotgun (WGS) entry which is preliminary data.</text>
</comment>
<gene>
    <name evidence="2" type="ORF">CKAN_02600800</name>
</gene>
<name>A0A443Q0S0_9MAGN</name>
<evidence type="ECO:0000313" key="2">
    <source>
        <dbReference type="EMBL" id="RWR96612.1"/>
    </source>
</evidence>
<dbReference type="AlphaFoldDB" id="A0A443Q0S0"/>
<dbReference type="OrthoDB" id="694007at2759"/>
<feature type="region of interest" description="Disordered" evidence="1">
    <location>
        <begin position="114"/>
        <end position="139"/>
    </location>
</feature>
<protein>
    <submittedName>
        <fullName evidence="2">Uncharacterized protein</fullName>
    </submittedName>
</protein>
<organism evidence="2 3">
    <name type="scientific">Cinnamomum micranthum f. kanehirae</name>
    <dbReference type="NCBI Taxonomy" id="337451"/>
    <lineage>
        <taxon>Eukaryota</taxon>
        <taxon>Viridiplantae</taxon>
        <taxon>Streptophyta</taxon>
        <taxon>Embryophyta</taxon>
        <taxon>Tracheophyta</taxon>
        <taxon>Spermatophyta</taxon>
        <taxon>Magnoliopsida</taxon>
        <taxon>Magnoliidae</taxon>
        <taxon>Laurales</taxon>
        <taxon>Lauraceae</taxon>
        <taxon>Cinnamomum</taxon>
    </lineage>
</organism>
<evidence type="ECO:0000256" key="1">
    <source>
        <dbReference type="SAM" id="MobiDB-lite"/>
    </source>
</evidence>